<protein>
    <submittedName>
        <fullName evidence="2">Uncharacterized protein</fullName>
    </submittedName>
</protein>
<comment type="caution">
    <text evidence="2">The sequence shown here is derived from an EMBL/GenBank/DDBJ whole genome shotgun (WGS) entry which is preliminary data.</text>
</comment>
<proteinExistence type="predicted"/>
<dbReference type="Proteomes" id="UP001530293">
    <property type="component" value="Unassembled WGS sequence"/>
</dbReference>
<reference evidence="2 3" key="1">
    <citation type="submission" date="2024-10" db="EMBL/GenBank/DDBJ databases">
        <title>Updated reference genomes for cyclostephanoid diatoms.</title>
        <authorList>
            <person name="Roberts W.R."/>
            <person name="Alverson A.J."/>
        </authorList>
    </citation>
    <scope>NUCLEOTIDE SEQUENCE [LARGE SCALE GENOMIC DNA]</scope>
    <source>
        <strain evidence="2 3">AJA232-27</strain>
    </source>
</reference>
<evidence type="ECO:0000256" key="1">
    <source>
        <dbReference type="SAM" id="MobiDB-lite"/>
    </source>
</evidence>
<name>A0ABD3MAQ9_9STRA</name>
<gene>
    <name evidence="2" type="ORF">ACHAWU_002093</name>
</gene>
<evidence type="ECO:0000313" key="2">
    <source>
        <dbReference type="EMBL" id="KAL3759292.1"/>
    </source>
</evidence>
<accession>A0ABD3MAQ9</accession>
<feature type="compositionally biased region" description="Low complexity" evidence="1">
    <location>
        <begin position="194"/>
        <end position="205"/>
    </location>
</feature>
<keyword evidence="3" id="KW-1185">Reference proteome</keyword>
<organism evidence="2 3">
    <name type="scientific">Discostella pseudostelligera</name>
    <dbReference type="NCBI Taxonomy" id="259834"/>
    <lineage>
        <taxon>Eukaryota</taxon>
        <taxon>Sar</taxon>
        <taxon>Stramenopiles</taxon>
        <taxon>Ochrophyta</taxon>
        <taxon>Bacillariophyta</taxon>
        <taxon>Coscinodiscophyceae</taxon>
        <taxon>Thalassiosirophycidae</taxon>
        <taxon>Stephanodiscales</taxon>
        <taxon>Stephanodiscaceae</taxon>
        <taxon>Discostella</taxon>
    </lineage>
</organism>
<dbReference type="EMBL" id="JALLBG020000206">
    <property type="protein sequence ID" value="KAL3759292.1"/>
    <property type="molecule type" value="Genomic_DNA"/>
</dbReference>
<sequence length="264" mass="27655">MKFSTTATEAMLVVMAATNTYAFSPSSTTRMQRKLPSRQTTSTTRLDLLPAMESSTVITSLGGVTEGLGSLALLGSVGFGLAFSNWNDPNWSYEYKVGNDGNYVGGSATATADLALLEESPVSVMEKVEEETAAAATPVTVKDVAVATKTARQKKPPPLLWPRRKEILQSTEVAKAEVQKVGVQEVKERMSTKVTAASSPVTPSASTPPPAESQSSSSSKEVAEIKETKNGKGAVAKGVGLIVAAGAVAVVRNFIKAYLGRGLL</sequence>
<evidence type="ECO:0000313" key="3">
    <source>
        <dbReference type="Proteomes" id="UP001530293"/>
    </source>
</evidence>
<dbReference type="AlphaFoldDB" id="A0ABD3MAQ9"/>
<feature type="region of interest" description="Disordered" evidence="1">
    <location>
        <begin position="190"/>
        <end position="227"/>
    </location>
</feature>